<comment type="similarity">
    <text evidence="1 3">Belongs to the glyceraldehyde-3-phosphate dehydrogenase family.</text>
</comment>
<dbReference type="PIRSF" id="PIRSF000149">
    <property type="entry name" value="GAP_DH"/>
    <property type="match status" value="1"/>
</dbReference>
<dbReference type="EMBL" id="JBHSMI010000025">
    <property type="protein sequence ID" value="MFC5404112.1"/>
    <property type="molecule type" value="Genomic_DNA"/>
</dbReference>
<evidence type="ECO:0000256" key="3">
    <source>
        <dbReference type="RuleBase" id="RU000397"/>
    </source>
</evidence>
<accession>A0ABW0HW46</accession>
<dbReference type="Proteomes" id="UP001596113">
    <property type="component" value="Unassembled WGS sequence"/>
</dbReference>
<keyword evidence="7" id="KW-1185">Reference proteome</keyword>
<evidence type="ECO:0000256" key="4">
    <source>
        <dbReference type="RuleBase" id="RU361160"/>
    </source>
</evidence>
<sequence length="349" mass="38335">MKLRIGISGMGRIGRLCVRKAFSDHSTDYQLTAINSTSPPAVLAHLLKYDSVHGTWDAEVAAEGNDLLINGKRVAIVAERSPESIPWQQFGVELVIDATGKFNDRQGAQRHLHAGVQKVLVTAPGKQMDLTVVMGVNDDRYDPDAHRLLSTASCTTNCLSPVLKVLDDAFGVRQGWMTTIHAFTNDQNHLDNSHKDLRRARSCTSSIIPTSTGVSKALADVLPHLAKHIQGWSVRVPTQDVSLLDLQVDLERSAIADEVREVFRQAVAGKMKEYVGYSELPLVSADYIGNDKSAVIDGLSILTRGNQVKLLAWYDNEWAYASRVMDFTALAGKMGKPVSTKSSQSREKR</sequence>
<dbReference type="Pfam" id="PF00044">
    <property type="entry name" value="Gp_dh_N"/>
    <property type="match status" value="1"/>
</dbReference>
<protein>
    <recommendedName>
        <fullName evidence="4">Glyceraldehyde-3-phosphate dehydrogenase</fullName>
        <ecNumber evidence="4">1.2.1.-</ecNumber>
    </recommendedName>
</protein>
<evidence type="ECO:0000256" key="2">
    <source>
        <dbReference type="ARBA" id="ARBA00023002"/>
    </source>
</evidence>
<feature type="domain" description="Glyceraldehyde 3-phosphate dehydrogenase NAD(P) binding" evidence="5">
    <location>
        <begin position="3"/>
        <end position="154"/>
    </location>
</feature>
<dbReference type="PANTHER" id="PTHR43148">
    <property type="entry name" value="GLYCERALDEHYDE-3-PHOSPHATE DEHYDROGENASE 2"/>
    <property type="match status" value="1"/>
</dbReference>
<dbReference type="RefSeq" id="WP_378134093.1">
    <property type="nucleotide sequence ID" value="NZ_JBHSMI010000025.1"/>
</dbReference>
<dbReference type="PRINTS" id="PR00078">
    <property type="entry name" value="G3PDHDRGNASE"/>
</dbReference>
<reference evidence="7" key="1">
    <citation type="journal article" date="2019" name="Int. J. Syst. Evol. Microbiol.">
        <title>The Global Catalogue of Microorganisms (GCM) 10K type strain sequencing project: providing services to taxonomists for standard genome sequencing and annotation.</title>
        <authorList>
            <consortium name="The Broad Institute Genomics Platform"/>
            <consortium name="The Broad Institute Genome Sequencing Center for Infectious Disease"/>
            <person name="Wu L."/>
            <person name="Ma J."/>
        </authorList>
    </citation>
    <scope>NUCLEOTIDE SEQUENCE [LARGE SCALE GENOMIC DNA]</scope>
    <source>
        <strain evidence="7">CGMCC 1.18575</strain>
    </source>
</reference>
<evidence type="ECO:0000256" key="1">
    <source>
        <dbReference type="ARBA" id="ARBA00007406"/>
    </source>
</evidence>
<dbReference type="SMART" id="SM00846">
    <property type="entry name" value="Gp_dh_N"/>
    <property type="match status" value="1"/>
</dbReference>
<dbReference type="InterPro" id="IPR006424">
    <property type="entry name" value="Glyceraldehyde-3-P_DH_1"/>
</dbReference>
<dbReference type="PROSITE" id="PS00071">
    <property type="entry name" value="GAPDH"/>
    <property type="match status" value="1"/>
</dbReference>
<evidence type="ECO:0000259" key="5">
    <source>
        <dbReference type="SMART" id="SM00846"/>
    </source>
</evidence>
<dbReference type="SUPFAM" id="SSF55347">
    <property type="entry name" value="Glyceraldehyde-3-phosphate dehydrogenase-like, C-terminal domain"/>
    <property type="match status" value="1"/>
</dbReference>
<name>A0ABW0HW46_9BACL</name>
<dbReference type="InterPro" id="IPR036291">
    <property type="entry name" value="NAD(P)-bd_dom_sf"/>
</dbReference>
<dbReference type="Gene3D" id="3.40.50.720">
    <property type="entry name" value="NAD(P)-binding Rossmann-like Domain"/>
    <property type="match status" value="1"/>
</dbReference>
<dbReference type="EC" id="1.2.1.-" evidence="4"/>
<comment type="caution">
    <text evidence="6">The sequence shown here is derived from an EMBL/GenBank/DDBJ whole genome shotgun (WGS) entry which is preliminary data.</text>
</comment>
<evidence type="ECO:0000313" key="6">
    <source>
        <dbReference type="EMBL" id="MFC5404112.1"/>
    </source>
</evidence>
<dbReference type="Gene3D" id="3.30.360.10">
    <property type="entry name" value="Dihydrodipicolinate Reductase, domain 2"/>
    <property type="match status" value="1"/>
</dbReference>
<dbReference type="CDD" id="cd18126">
    <property type="entry name" value="GAPDH_I_C"/>
    <property type="match status" value="1"/>
</dbReference>
<evidence type="ECO:0000313" key="7">
    <source>
        <dbReference type="Proteomes" id="UP001596113"/>
    </source>
</evidence>
<dbReference type="SUPFAM" id="SSF51735">
    <property type="entry name" value="NAD(P)-binding Rossmann-fold domains"/>
    <property type="match status" value="1"/>
</dbReference>
<gene>
    <name evidence="6" type="primary">gap</name>
    <name evidence="6" type="ORF">ACFPOF_15315</name>
</gene>
<keyword evidence="2 4" id="KW-0560">Oxidoreductase</keyword>
<dbReference type="InterPro" id="IPR020829">
    <property type="entry name" value="GlycerAld_3-P_DH_cat"/>
</dbReference>
<organism evidence="6 7">
    <name type="scientific">Cohnella soli</name>
    <dbReference type="NCBI Taxonomy" id="425005"/>
    <lineage>
        <taxon>Bacteria</taxon>
        <taxon>Bacillati</taxon>
        <taxon>Bacillota</taxon>
        <taxon>Bacilli</taxon>
        <taxon>Bacillales</taxon>
        <taxon>Paenibacillaceae</taxon>
        <taxon>Cohnella</taxon>
    </lineage>
</organism>
<dbReference type="CDD" id="cd05214">
    <property type="entry name" value="GAPDH_I_N"/>
    <property type="match status" value="1"/>
</dbReference>
<dbReference type="NCBIfam" id="TIGR01534">
    <property type="entry name" value="GAPDH-I"/>
    <property type="match status" value="1"/>
</dbReference>
<dbReference type="InterPro" id="IPR020831">
    <property type="entry name" value="GlycerAld/Erythrose_P_DH"/>
</dbReference>
<proteinExistence type="inferred from homology"/>
<dbReference type="Pfam" id="PF02800">
    <property type="entry name" value="Gp_dh_C"/>
    <property type="match status" value="1"/>
</dbReference>
<dbReference type="InterPro" id="IPR020828">
    <property type="entry name" value="GlycerAld_3-P_DH_NAD(P)-bd"/>
</dbReference>
<dbReference type="InterPro" id="IPR020830">
    <property type="entry name" value="GlycerAld_3-P_DH_AS"/>
</dbReference>